<dbReference type="InterPro" id="IPR036188">
    <property type="entry name" value="FAD/NAD-bd_sf"/>
</dbReference>
<keyword evidence="1" id="KW-0560">Oxidoreductase</keyword>
<dbReference type="PRINTS" id="PR00368">
    <property type="entry name" value="FADPNR"/>
</dbReference>
<dbReference type="Proteomes" id="UP001454086">
    <property type="component" value="Unassembled WGS sequence"/>
</dbReference>
<dbReference type="EMBL" id="JBBMFM010000012">
    <property type="protein sequence ID" value="MEQ2424331.1"/>
    <property type="molecule type" value="Genomic_DNA"/>
</dbReference>
<accession>A0ABV1D1S1</accession>
<evidence type="ECO:0000259" key="2">
    <source>
        <dbReference type="Pfam" id="PF07992"/>
    </source>
</evidence>
<feature type="domain" description="FAD/NAD(P)-binding" evidence="2">
    <location>
        <begin position="7"/>
        <end position="307"/>
    </location>
</feature>
<dbReference type="RefSeq" id="WP_008721203.1">
    <property type="nucleotide sequence ID" value="NZ_JBBMFM010000012.1"/>
</dbReference>
<comment type="caution">
    <text evidence="3">The sequence shown here is derived from an EMBL/GenBank/DDBJ whole genome shotgun (WGS) entry which is preliminary data.</text>
</comment>
<sequence>MRELSCDIVVIGAGPAGLAAAAAAKKQGDIRVIIIERDTAPGGILQQCIHAGFGLSYFNEELTGPEYAGRFVAEAREAGVELMADSMVLNILPEGGVICSNPKHGMVRVRAGAVVLAMGCRERTRFNLRIPGTRPAGVYTAGSAQRLMNRQNHMVGKKVVILGSGDIGMIVARRMTLEGARVEAVVEIMDYLAGLTRNKVQCLDDFSIPLMLRHTVTRIEGERRIRGVWIAPVDEEKIPILSRETFIACDTLLLSVGLLPENELTRAAGIEISPLTNGPVVNQYMQTSRPDVFACGNVVHVNDLADNVSVESRHAGVAAAGYVMGRIPEDGELIPCTAGNGVRYVCPQRILVHPAGCEDGPVRLYFRVNAPGGRTRLSAHQGDALLASKTVQGVSPGEMEHLDINAANLAGTGICVTAEEVE</sequence>
<dbReference type="Gene3D" id="3.50.50.60">
    <property type="entry name" value="FAD/NAD(P)-binding domain"/>
    <property type="match status" value="2"/>
</dbReference>
<dbReference type="PANTHER" id="PTHR42949">
    <property type="entry name" value="ANAEROBIC GLYCEROL-3-PHOSPHATE DEHYDROGENASE SUBUNIT B"/>
    <property type="match status" value="1"/>
</dbReference>
<evidence type="ECO:0000313" key="3">
    <source>
        <dbReference type="EMBL" id="MEQ2424331.1"/>
    </source>
</evidence>
<evidence type="ECO:0000313" key="4">
    <source>
        <dbReference type="Proteomes" id="UP001454086"/>
    </source>
</evidence>
<dbReference type="SUPFAM" id="SSF51905">
    <property type="entry name" value="FAD/NAD(P)-binding domain"/>
    <property type="match status" value="2"/>
</dbReference>
<keyword evidence="4" id="KW-1185">Reference proteome</keyword>
<dbReference type="PANTHER" id="PTHR42949:SF3">
    <property type="entry name" value="ANAEROBIC GLYCEROL-3-PHOSPHATE DEHYDROGENASE SUBUNIT B"/>
    <property type="match status" value="1"/>
</dbReference>
<dbReference type="InterPro" id="IPR051691">
    <property type="entry name" value="Metab_Enz_Cyan_OpOx_G3PDH"/>
</dbReference>
<proteinExistence type="predicted"/>
<dbReference type="InterPro" id="IPR023753">
    <property type="entry name" value="FAD/NAD-binding_dom"/>
</dbReference>
<reference evidence="3 4" key="1">
    <citation type="submission" date="2024-03" db="EMBL/GenBank/DDBJ databases">
        <title>Human intestinal bacterial collection.</title>
        <authorList>
            <person name="Pauvert C."/>
            <person name="Hitch T.C.A."/>
            <person name="Clavel T."/>
        </authorList>
    </citation>
    <scope>NUCLEOTIDE SEQUENCE [LARGE SCALE GENOMIC DNA]</scope>
    <source>
        <strain evidence="3 4">CLA-SR-H021</strain>
    </source>
</reference>
<gene>
    <name evidence="3" type="ORF">WMQ36_05040</name>
</gene>
<evidence type="ECO:0000256" key="1">
    <source>
        <dbReference type="ARBA" id="ARBA00023002"/>
    </source>
</evidence>
<organism evidence="3 4">
    <name type="scientific">Enterocloster hominis</name>
    <name type="common">ex Hitch et al. 2024</name>
    <dbReference type="NCBI Taxonomy" id="1917870"/>
    <lineage>
        <taxon>Bacteria</taxon>
        <taxon>Bacillati</taxon>
        <taxon>Bacillota</taxon>
        <taxon>Clostridia</taxon>
        <taxon>Lachnospirales</taxon>
        <taxon>Lachnospiraceae</taxon>
        <taxon>Enterocloster</taxon>
    </lineage>
</organism>
<dbReference type="Pfam" id="PF07992">
    <property type="entry name" value="Pyr_redox_2"/>
    <property type="match status" value="1"/>
</dbReference>
<name>A0ABV1D1S1_9FIRM</name>
<dbReference type="PRINTS" id="PR00411">
    <property type="entry name" value="PNDRDTASEI"/>
</dbReference>
<protein>
    <submittedName>
        <fullName evidence="3">FAD-dependent oxidoreductase</fullName>
    </submittedName>
</protein>